<evidence type="ECO:0000256" key="1">
    <source>
        <dbReference type="SAM" id="Phobius"/>
    </source>
</evidence>
<keyword evidence="1" id="KW-1133">Transmembrane helix</keyword>
<name>A0A8D8B6Q1_CULPI</name>
<feature type="transmembrane region" description="Helical" evidence="1">
    <location>
        <begin position="184"/>
        <end position="209"/>
    </location>
</feature>
<protein>
    <submittedName>
        <fullName evidence="2">(northern house mosquito) hypothetical protein</fullName>
    </submittedName>
</protein>
<feature type="transmembrane region" description="Helical" evidence="1">
    <location>
        <begin position="147"/>
        <end position="164"/>
    </location>
</feature>
<keyword evidence="1" id="KW-0472">Membrane</keyword>
<accession>A0A8D8B6Q1</accession>
<keyword evidence="1" id="KW-0812">Transmembrane</keyword>
<feature type="transmembrane region" description="Helical" evidence="1">
    <location>
        <begin position="290"/>
        <end position="312"/>
    </location>
</feature>
<reference evidence="2" key="1">
    <citation type="submission" date="2021-05" db="EMBL/GenBank/DDBJ databases">
        <authorList>
            <person name="Alioto T."/>
            <person name="Alioto T."/>
            <person name="Gomez Garrido J."/>
        </authorList>
    </citation>
    <scope>NUCLEOTIDE SEQUENCE</scope>
</reference>
<dbReference type="AlphaFoldDB" id="A0A8D8B6Q1"/>
<proteinExistence type="predicted"/>
<sequence>MGGNSANMIRKTSQYLLRLVEFNVQSNYFWLVDRLHVLFDLSIPPSTRPLVRNVWLTIKILTFLQYTHHMVQLFRTAFDSMATAEEFITIFNMCIVLTTALGRAACLAYHRSAILSLKGYINSKNCLRDDPLSFELRKATFVRNIKLTAVFTCYTTLNATYYYFTEFRTASVFRMPLPAEVFPARLSYCIETLSSVVGISWSVVLFISLTQFGTLLNSLCTELTVIVQQFDGMFEQVVANCALNTLELAESNENERTKFWRRLDSTFTNAISHHSSFVSHQQRLKSVSSINFFILLTSAALMITVNTFMFIIEPSLGRLPL</sequence>
<dbReference type="EMBL" id="HBUE01064852">
    <property type="protein sequence ID" value="CAG6470251.1"/>
    <property type="molecule type" value="Transcribed_RNA"/>
</dbReference>
<organism evidence="2">
    <name type="scientific">Culex pipiens</name>
    <name type="common">House mosquito</name>
    <dbReference type="NCBI Taxonomy" id="7175"/>
    <lineage>
        <taxon>Eukaryota</taxon>
        <taxon>Metazoa</taxon>
        <taxon>Ecdysozoa</taxon>
        <taxon>Arthropoda</taxon>
        <taxon>Hexapoda</taxon>
        <taxon>Insecta</taxon>
        <taxon>Pterygota</taxon>
        <taxon>Neoptera</taxon>
        <taxon>Endopterygota</taxon>
        <taxon>Diptera</taxon>
        <taxon>Nematocera</taxon>
        <taxon>Culicoidea</taxon>
        <taxon>Culicidae</taxon>
        <taxon>Culicinae</taxon>
        <taxon>Culicini</taxon>
        <taxon>Culex</taxon>
        <taxon>Culex</taxon>
    </lineage>
</organism>
<evidence type="ECO:0000313" key="2">
    <source>
        <dbReference type="EMBL" id="CAG6470251.1"/>
    </source>
</evidence>